<organism evidence="2 3">
    <name type="scientific">Glycine soja</name>
    <name type="common">Wild soybean</name>
    <dbReference type="NCBI Taxonomy" id="3848"/>
    <lineage>
        <taxon>Eukaryota</taxon>
        <taxon>Viridiplantae</taxon>
        <taxon>Streptophyta</taxon>
        <taxon>Embryophyta</taxon>
        <taxon>Tracheophyta</taxon>
        <taxon>Spermatophyta</taxon>
        <taxon>Magnoliopsida</taxon>
        <taxon>eudicotyledons</taxon>
        <taxon>Gunneridae</taxon>
        <taxon>Pentapetalae</taxon>
        <taxon>rosids</taxon>
        <taxon>fabids</taxon>
        <taxon>Fabales</taxon>
        <taxon>Fabaceae</taxon>
        <taxon>Papilionoideae</taxon>
        <taxon>50 kb inversion clade</taxon>
        <taxon>NPAAA clade</taxon>
        <taxon>indigoferoid/millettioid clade</taxon>
        <taxon>Phaseoleae</taxon>
        <taxon>Glycine</taxon>
        <taxon>Glycine subgen. Soja</taxon>
    </lineage>
</organism>
<dbReference type="InterPro" id="IPR044730">
    <property type="entry name" value="RNase_H-like_dom_plant"/>
</dbReference>
<evidence type="ECO:0000259" key="1">
    <source>
        <dbReference type="Pfam" id="PF13456"/>
    </source>
</evidence>
<feature type="domain" description="RNase H type-1" evidence="1">
    <location>
        <begin position="3"/>
        <end position="84"/>
    </location>
</feature>
<dbReference type="EMBL" id="QZWG01000003">
    <property type="protein sequence ID" value="RZC19934.1"/>
    <property type="molecule type" value="Genomic_DNA"/>
</dbReference>
<gene>
    <name evidence="2" type="ORF">D0Y65_006677</name>
</gene>
<name>A0A445LAG5_GLYSO</name>
<dbReference type="AlphaFoldDB" id="A0A445LAG5"/>
<dbReference type="Pfam" id="PF13456">
    <property type="entry name" value="RVT_3"/>
    <property type="match status" value="1"/>
</dbReference>
<proteinExistence type="predicted"/>
<protein>
    <recommendedName>
        <fullName evidence="1">RNase H type-1 domain-containing protein</fullName>
    </recommendedName>
</protein>
<comment type="caution">
    <text evidence="2">The sequence shown here is derived from an EMBL/GenBank/DDBJ whole genome shotgun (WGS) entry which is preliminary data.</text>
</comment>
<dbReference type="PANTHER" id="PTHR47723:SF19">
    <property type="entry name" value="POLYNUCLEOTIDYL TRANSFERASE, RIBONUCLEASE H-LIKE SUPERFAMILY PROTEIN"/>
    <property type="match status" value="1"/>
</dbReference>
<dbReference type="InterPro" id="IPR002156">
    <property type="entry name" value="RNaseH_domain"/>
</dbReference>
<dbReference type="PANTHER" id="PTHR47723">
    <property type="entry name" value="OS05G0353850 PROTEIN"/>
    <property type="match status" value="1"/>
</dbReference>
<sequence length="104" mass="12218">MIPLEAEAWALLEGIKWIHELGYQNVEIEIDCKSIVDDLLNCNRHNTNVHILVSKCKEVLNLILNSLVSFIWRQTNNFAHRIAHYLLLVSRSLIIFQIRFTMFL</sequence>
<evidence type="ECO:0000313" key="3">
    <source>
        <dbReference type="Proteomes" id="UP000289340"/>
    </source>
</evidence>
<dbReference type="InterPro" id="IPR053151">
    <property type="entry name" value="RNase_H-like"/>
</dbReference>
<dbReference type="SUPFAM" id="SSF53098">
    <property type="entry name" value="Ribonuclease H-like"/>
    <property type="match status" value="1"/>
</dbReference>
<reference evidence="2 3" key="1">
    <citation type="submission" date="2018-09" db="EMBL/GenBank/DDBJ databases">
        <title>A high-quality reference genome of wild soybean provides a powerful tool to mine soybean genomes.</title>
        <authorList>
            <person name="Xie M."/>
            <person name="Chung C.Y.L."/>
            <person name="Li M.-W."/>
            <person name="Wong F.-L."/>
            <person name="Chan T.-F."/>
            <person name="Lam H.-M."/>
        </authorList>
    </citation>
    <scope>NUCLEOTIDE SEQUENCE [LARGE SCALE GENOMIC DNA]</scope>
    <source>
        <strain evidence="3">cv. W05</strain>
        <tissue evidence="2">Hypocotyl of etiolated seedlings</tissue>
    </source>
</reference>
<accession>A0A445LAG5</accession>
<dbReference type="GO" id="GO:0003676">
    <property type="term" value="F:nucleic acid binding"/>
    <property type="evidence" value="ECO:0007669"/>
    <property type="project" value="InterPro"/>
</dbReference>
<dbReference type="GO" id="GO:0004523">
    <property type="term" value="F:RNA-DNA hybrid ribonuclease activity"/>
    <property type="evidence" value="ECO:0007669"/>
    <property type="project" value="InterPro"/>
</dbReference>
<dbReference type="InterPro" id="IPR012337">
    <property type="entry name" value="RNaseH-like_sf"/>
</dbReference>
<dbReference type="InterPro" id="IPR036397">
    <property type="entry name" value="RNaseH_sf"/>
</dbReference>
<evidence type="ECO:0000313" key="2">
    <source>
        <dbReference type="EMBL" id="RZC19934.1"/>
    </source>
</evidence>
<dbReference type="CDD" id="cd06222">
    <property type="entry name" value="RNase_H_like"/>
    <property type="match status" value="1"/>
</dbReference>
<dbReference type="Gene3D" id="3.30.420.10">
    <property type="entry name" value="Ribonuclease H-like superfamily/Ribonuclease H"/>
    <property type="match status" value="1"/>
</dbReference>
<dbReference type="Proteomes" id="UP000289340">
    <property type="component" value="Chromosome 3"/>
</dbReference>
<keyword evidence="3" id="KW-1185">Reference proteome</keyword>